<evidence type="ECO:0000313" key="2">
    <source>
        <dbReference type="Proteomes" id="UP000237000"/>
    </source>
</evidence>
<proteinExistence type="predicted"/>
<protein>
    <submittedName>
        <fullName evidence="1">Uncharacterized protein</fullName>
    </submittedName>
</protein>
<name>A0A2P5B5N7_TREOI</name>
<dbReference type="InParanoid" id="A0A2P5B5N7"/>
<dbReference type="Proteomes" id="UP000237000">
    <property type="component" value="Unassembled WGS sequence"/>
</dbReference>
<dbReference type="EMBL" id="JXTC01000601">
    <property type="protein sequence ID" value="PON44104.1"/>
    <property type="molecule type" value="Genomic_DNA"/>
</dbReference>
<dbReference type="AlphaFoldDB" id="A0A2P5B5N7"/>
<accession>A0A2P5B5N7</accession>
<keyword evidence="2" id="KW-1185">Reference proteome</keyword>
<organism evidence="1 2">
    <name type="scientific">Trema orientale</name>
    <name type="common">Charcoal tree</name>
    <name type="synonym">Celtis orientalis</name>
    <dbReference type="NCBI Taxonomy" id="63057"/>
    <lineage>
        <taxon>Eukaryota</taxon>
        <taxon>Viridiplantae</taxon>
        <taxon>Streptophyta</taxon>
        <taxon>Embryophyta</taxon>
        <taxon>Tracheophyta</taxon>
        <taxon>Spermatophyta</taxon>
        <taxon>Magnoliopsida</taxon>
        <taxon>eudicotyledons</taxon>
        <taxon>Gunneridae</taxon>
        <taxon>Pentapetalae</taxon>
        <taxon>rosids</taxon>
        <taxon>fabids</taxon>
        <taxon>Rosales</taxon>
        <taxon>Cannabaceae</taxon>
        <taxon>Trema</taxon>
    </lineage>
</organism>
<sequence length="110" mass="12308">MDDGAEGACSWTKSLVVGPLADDLFLDQISGCSWTQPWVIRPLVNGICALSSFCKNEEFLMINMKDIGGKLVSYNLSTQRFRDAAYDVDGHGLHDWACFYVKSLVSVRRR</sequence>
<gene>
    <name evidence="1" type="ORF">TorRG33x02_331910</name>
</gene>
<reference evidence="2" key="1">
    <citation type="submission" date="2016-06" db="EMBL/GenBank/DDBJ databases">
        <title>Parallel loss of symbiosis genes in relatives of nitrogen-fixing non-legume Parasponia.</title>
        <authorList>
            <person name="Van Velzen R."/>
            <person name="Holmer R."/>
            <person name="Bu F."/>
            <person name="Rutten L."/>
            <person name="Van Zeijl A."/>
            <person name="Liu W."/>
            <person name="Santuari L."/>
            <person name="Cao Q."/>
            <person name="Sharma T."/>
            <person name="Shen D."/>
            <person name="Roswanjaya Y."/>
            <person name="Wardhani T."/>
            <person name="Kalhor M.S."/>
            <person name="Jansen J."/>
            <person name="Van den Hoogen J."/>
            <person name="Gungor B."/>
            <person name="Hartog M."/>
            <person name="Hontelez J."/>
            <person name="Verver J."/>
            <person name="Yang W.-C."/>
            <person name="Schijlen E."/>
            <person name="Repin R."/>
            <person name="Schilthuizen M."/>
            <person name="Schranz E."/>
            <person name="Heidstra R."/>
            <person name="Miyata K."/>
            <person name="Fedorova E."/>
            <person name="Kohlen W."/>
            <person name="Bisseling T."/>
            <person name="Smit S."/>
            <person name="Geurts R."/>
        </authorList>
    </citation>
    <scope>NUCLEOTIDE SEQUENCE [LARGE SCALE GENOMIC DNA]</scope>
    <source>
        <strain evidence="2">cv. RG33-2</strain>
    </source>
</reference>
<evidence type="ECO:0000313" key="1">
    <source>
        <dbReference type="EMBL" id="PON44104.1"/>
    </source>
</evidence>
<comment type="caution">
    <text evidence="1">The sequence shown here is derived from an EMBL/GenBank/DDBJ whole genome shotgun (WGS) entry which is preliminary data.</text>
</comment>